<dbReference type="GO" id="GO:0003677">
    <property type="term" value="F:DNA binding"/>
    <property type="evidence" value="ECO:0007669"/>
    <property type="project" value="InterPro"/>
</dbReference>
<keyword evidence="6 18" id="KW-0235">DNA replication</keyword>
<keyword evidence="13 17" id="KW-0464">Manganese</keyword>
<evidence type="ECO:0000256" key="1">
    <source>
        <dbReference type="ARBA" id="ARBA00001936"/>
    </source>
</evidence>
<feature type="binding site" evidence="17">
    <location>
        <position position="9"/>
    </location>
    <ligand>
        <name>a divalent metal cation</name>
        <dbReference type="ChEBI" id="CHEBI:60240"/>
        <label>1</label>
        <note>catalytic</note>
    </ligand>
</feature>
<dbReference type="InterPro" id="IPR036397">
    <property type="entry name" value="RNaseH_sf"/>
</dbReference>
<evidence type="ECO:0000256" key="6">
    <source>
        <dbReference type="ARBA" id="ARBA00022705"/>
    </source>
</evidence>
<dbReference type="SMART" id="SM00479">
    <property type="entry name" value="EXOIII"/>
    <property type="match status" value="1"/>
</dbReference>
<dbReference type="EMBL" id="AP019755">
    <property type="protein sequence ID" value="BBL34291.1"/>
    <property type="molecule type" value="Genomic_DNA"/>
</dbReference>
<dbReference type="NCBIfam" id="NF004316">
    <property type="entry name" value="PRK05711.1"/>
    <property type="match status" value="1"/>
</dbReference>
<dbReference type="GO" id="GO:0008408">
    <property type="term" value="F:3'-5' exonuclease activity"/>
    <property type="evidence" value="ECO:0007669"/>
    <property type="project" value="TreeGrafter"/>
</dbReference>
<evidence type="ECO:0000259" key="19">
    <source>
        <dbReference type="SMART" id="SM00479"/>
    </source>
</evidence>
<dbReference type="InterPro" id="IPR006309">
    <property type="entry name" value="DnaQ_proteo"/>
</dbReference>
<evidence type="ECO:0000256" key="10">
    <source>
        <dbReference type="ARBA" id="ARBA00022839"/>
    </source>
</evidence>
<evidence type="ECO:0000313" key="21">
    <source>
        <dbReference type="Proteomes" id="UP000316473"/>
    </source>
</evidence>
<dbReference type="GO" id="GO:0005829">
    <property type="term" value="C:cytosol"/>
    <property type="evidence" value="ECO:0007669"/>
    <property type="project" value="TreeGrafter"/>
</dbReference>
<keyword evidence="4 18" id="KW-0808">Transferase</keyword>
<evidence type="ECO:0000256" key="7">
    <source>
        <dbReference type="ARBA" id="ARBA00022722"/>
    </source>
</evidence>
<dbReference type="AlphaFoldDB" id="A0A4Y1YMN8"/>
<dbReference type="PANTHER" id="PTHR30231:SF41">
    <property type="entry name" value="DNA POLYMERASE III SUBUNIT EPSILON"/>
    <property type="match status" value="1"/>
</dbReference>
<dbReference type="SUPFAM" id="SSF53098">
    <property type="entry name" value="Ribonuclease H-like"/>
    <property type="match status" value="1"/>
</dbReference>
<evidence type="ECO:0000256" key="18">
    <source>
        <dbReference type="RuleBase" id="RU364087"/>
    </source>
</evidence>
<evidence type="ECO:0000256" key="9">
    <source>
        <dbReference type="ARBA" id="ARBA00022801"/>
    </source>
</evidence>
<dbReference type="GO" id="GO:0045004">
    <property type="term" value="P:DNA replication proofreading"/>
    <property type="evidence" value="ECO:0007669"/>
    <property type="project" value="TreeGrafter"/>
</dbReference>
<keyword evidence="11 17" id="KW-0460">Magnesium</keyword>
<comment type="function">
    <text evidence="18">DNA polymerase III is a complex, multichain enzyme responsible for most of the replicative synthesis in bacteria. The epsilon subunit contain the editing function and is a proofreading 3'-5' exonuclease.</text>
</comment>
<dbReference type="Pfam" id="PF00929">
    <property type="entry name" value="RNase_T"/>
    <property type="match status" value="1"/>
</dbReference>
<dbReference type="InterPro" id="IPR012337">
    <property type="entry name" value="RNaseH-like_sf"/>
</dbReference>
<keyword evidence="9 18" id="KW-0378">Hydrolase</keyword>
<dbReference type="InterPro" id="IPR013520">
    <property type="entry name" value="Ribonucl_H"/>
</dbReference>
<feature type="binding site" evidence="17">
    <location>
        <position position="157"/>
    </location>
    <ligand>
        <name>a divalent metal cation</name>
        <dbReference type="ChEBI" id="CHEBI:60240"/>
        <label>1</label>
        <note>catalytic</note>
    </ligand>
</feature>
<evidence type="ECO:0000256" key="13">
    <source>
        <dbReference type="ARBA" id="ARBA00023211"/>
    </source>
</evidence>
<evidence type="ECO:0000256" key="11">
    <source>
        <dbReference type="ARBA" id="ARBA00022842"/>
    </source>
</evidence>
<dbReference type="EC" id="2.7.7.7" evidence="2 18"/>
<evidence type="ECO:0000256" key="3">
    <source>
        <dbReference type="ARBA" id="ARBA00020352"/>
    </source>
</evidence>
<comment type="cofactor">
    <cofactor evidence="1 18">
        <name>Mn(2+)</name>
        <dbReference type="ChEBI" id="CHEBI:29035"/>
    </cofactor>
</comment>
<accession>A0A4Y1YMN8</accession>
<dbReference type="CDD" id="cd06131">
    <property type="entry name" value="DNA_pol_III_epsilon_Ecoli_like"/>
    <property type="match status" value="1"/>
</dbReference>
<evidence type="ECO:0000256" key="4">
    <source>
        <dbReference type="ARBA" id="ARBA00022679"/>
    </source>
</evidence>
<keyword evidence="21" id="KW-1185">Reference proteome</keyword>
<organism evidence="20 21">
    <name type="scientific">Nitrosomonas stercoris</name>
    <dbReference type="NCBI Taxonomy" id="1444684"/>
    <lineage>
        <taxon>Bacteria</taxon>
        <taxon>Pseudomonadati</taxon>
        <taxon>Pseudomonadota</taxon>
        <taxon>Betaproteobacteria</taxon>
        <taxon>Nitrosomonadales</taxon>
        <taxon>Nitrosomonadaceae</taxon>
        <taxon>Nitrosomonas</taxon>
    </lineage>
</organism>
<feature type="active site" description="Proton acceptor" evidence="15">
    <location>
        <position position="152"/>
    </location>
</feature>
<evidence type="ECO:0000256" key="5">
    <source>
        <dbReference type="ARBA" id="ARBA00022695"/>
    </source>
</evidence>
<evidence type="ECO:0000313" key="20">
    <source>
        <dbReference type="EMBL" id="BBL34291.1"/>
    </source>
</evidence>
<comment type="cofactor">
    <cofactor evidence="17">
        <name>Mg(2+)</name>
        <dbReference type="ChEBI" id="CHEBI:18420"/>
    </cofactor>
    <cofactor evidence="17">
        <name>Mn(2+)</name>
        <dbReference type="ChEBI" id="CHEBI:29035"/>
    </cofactor>
    <text evidence="17">Binds 2 divalent metal cations. Magnesium or manganese.</text>
</comment>
<comment type="catalytic activity">
    <reaction evidence="14 18">
        <text>DNA(n) + a 2'-deoxyribonucleoside 5'-triphosphate = DNA(n+1) + diphosphate</text>
        <dbReference type="Rhea" id="RHEA:22508"/>
        <dbReference type="Rhea" id="RHEA-COMP:17339"/>
        <dbReference type="Rhea" id="RHEA-COMP:17340"/>
        <dbReference type="ChEBI" id="CHEBI:33019"/>
        <dbReference type="ChEBI" id="CHEBI:61560"/>
        <dbReference type="ChEBI" id="CHEBI:173112"/>
        <dbReference type="EC" id="2.7.7.7"/>
    </reaction>
</comment>
<evidence type="ECO:0000256" key="8">
    <source>
        <dbReference type="ARBA" id="ARBA00022723"/>
    </source>
</evidence>
<keyword evidence="10 18" id="KW-0269">Exonuclease</keyword>
<keyword evidence="12 18" id="KW-0239">DNA-directed DNA polymerase</keyword>
<keyword evidence="5 18" id="KW-0548">Nucleotidyltransferase</keyword>
<comment type="subunit">
    <text evidence="18">DNA polymerase III contains a core (composed of alpha, epsilon and theta chains) that associates with a tau subunit. This core dimerizes to form the POLIII' complex. PolIII' associates with the gamma complex (composed of gamma, delta, delta', psi and chi chains) and with the beta chain to form the complete DNA polymerase III complex.</text>
</comment>
<feature type="binding site" evidence="16">
    <location>
        <position position="57"/>
    </location>
    <ligand>
        <name>substrate</name>
    </ligand>
</feature>
<keyword evidence="7 18" id="KW-0540">Nuclease</keyword>
<sequence length="235" mass="26959">MRYVFLDTETTGLDPALGHRIVEIAAVEVCNRRLTGRHFHQYVNPGRESDEGALRVHGLTQEFLRDKPVFQDICREFVEFIDNSEVFIHNAPFDTGFIDHELALIRYKPMQTYCLQIVDTLTLARELHPGRRNNLDALCERYQIDNSHRTLHGALLDAELLADVYLAMTRGQESLLMERDMSGGASQASLRAMEDLTLIIQPPNQTELVLHDQLMERIHQESKGSCLWRAEEADD</sequence>
<dbReference type="FunFam" id="3.30.420.10:FF:000012">
    <property type="entry name" value="DNA polymerase III subunit epsilon"/>
    <property type="match status" value="1"/>
</dbReference>
<gene>
    <name evidence="18" type="primary">dnaQ</name>
    <name evidence="20" type="ORF">Nstercoris_00522</name>
</gene>
<evidence type="ECO:0000256" key="12">
    <source>
        <dbReference type="ARBA" id="ARBA00022932"/>
    </source>
</evidence>
<dbReference type="NCBIfam" id="TIGR00573">
    <property type="entry name" value="dnaq"/>
    <property type="match status" value="1"/>
</dbReference>
<evidence type="ECO:0000256" key="17">
    <source>
        <dbReference type="PIRSR" id="PIRSR606309-3"/>
    </source>
</evidence>
<name>A0A4Y1YMN8_9PROT</name>
<dbReference type="InterPro" id="IPR006054">
    <property type="entry name" value="DnaQ"/>
</dbReference>
<dbReference type="PANTHER" id="PTHR30231">
    <property type="entry name" value="DNA POLYMERASE III SUBUNIT EPSILON"/>
    <property type="match status" value="1"/>
</dbReference>
<feature type="binding site" evidence="16">
    <location>
        <position position="9"/>
    </location>
    <ligand>
        <name>substrate</name>
    </ligand>
</feature>
<feature type="domain" description="Exonuclease" evidence="19">
    <location>
        <begin position="2"/>
        <end position="174"/>
    </location>
</feature>
<keyword evidence="8 17" id="KW-0479">Metal-binding</keyword>
<evidence type="ECO:0000256" key="14">
    <source>
        <dbReference type="ARBA" id="ARBA00049244"/>
    </source>
</evidence>
<dbReference type="Proteomes" id="UP000316473">
    <property type="component" value="Chromosome"/>
</dbReference>
<evidence type="ECO:0000256" key="16">
    <source>
        <dbReference type="PIRSR" id="PIRSR606309-2"/>
    </source>
</evidence>
<protein>
    <recommendedName>
        <fullName evidence="3 18">DNA polymerase III subunit epsilon</fullName>
        <ecNumber evidence="2 18">2.7.7.7</ecNumber>
    </recommendedName>
</protein>
<feature type="binding site" evidence="16">
    <location>
        <position position="7"/>
    </location>
    <ligand>
        <name>substrate</name>
    </ligand>
</feature>
<evidence type="ECO:0000256" key="15">
    <source>
        <dbReference type="PIRSR" id="PIRSR606309-1"/>
    </source>
</evidence>
<dbReference type="GO" id="GO:0003887">
    <property type="term" value="F:DNA-directed DNA polymerase activity"/>
    <property type="evidence" value="ECO:0007669"/>
    <property type="project" value="UniProtKB-KW"/>
</dbReference>
<dbReference type="Gene3D" id="3.30.420.10">
    <property type="entry name" value="Ribonuclease H-like superfamily/Ribonuclease H"/>
    <property type="match status" value="1"/>
</dbReference>
<feature type="binding site" evidence="17">
    <location>
        <position position="7"/>
    </location>
    <ligand>
        <name>a divalent metal cation</name>
        <dbReference type="ChEBI" id="CHEBI:60240"/>
        <label>1</label>
        <note>catalytic</note>
    </ligand>
</feature>
<dbReference type="NCBIfam" id="TIGR01406">
    <property type="entry name" value="dnaQ_proteo"/>
    <property type="match status" value="1"/>
</dbReference>
<reference evidence="20 21" key="1">
    <citation type="submission" date="2019-06" db="EMBL/GenBank/DDBJ databases">
        <title>Nitrosomonas stercoris KYUHI-S whole genome shotgun sequence.</title>
        <authorList>
            <person name="Nakagawa T."/>
            <person name="Tsuchiya Y."/>
            <person name="Takahashi R."/>
        </authorList>
    </citation>
    <scope>NUCLEOTIDE SEQUENCE [LARGE SCALE GENOMIC DNA]</scope>
    <source>
        <strain evidence="20 21">KYUHI-S</strain>
    </source>
</reference>
<proteinExistence type="predicted"/>
<dbReference type="GO" id="GO:0046872">
    <property type="term" value="F:metal ion binding"/>
    <property type="evidence" value="ECO:0007669"/>
    <property type="project" value="UniProtKB-KW"/>
</dbReference>
<dbReference type="KEGG" id="nst:Nstercoris_00522"/>
<feature type="binding site" evidence="16">
    <location>
        <position position="157"/>
    </location>
    <ligand>
        <name>substrate</name>
    </ligand>
</feature>
<evidence type="ECO:0000256" key="2">
    <source>
        <dbReference type="ARBA" id="ARBA00012417"/>
    </source>
</evidence>